<dbReference type="Gene3D" id="3.10.105.10">
    <property type="entry name" value="Dipeptide-binding Protein, Domain 3"/>
    <property type="match status" value="1"/>
</dbReference>
<dbReference type="InterPro" id="IPR000914">
    <property type="entry name" value="SBP_5_dom"/>
</dbReference>
<dbReference type="GO" id="GO:1904680">
    <property type="term" value="F:peptide transmembrane transporter activity"/>
    <property type="evidence" value="ECO:0007669"/>
    <property type="project" value="TreeGrafter"/>
</dbReference>
<dbReference type="CDD" id="cd08512">
    <property type="entry name" value="PBP2_NikA_DppA_OppA_like_7"/>
    <property type="match status" value="1"/>
</dbReference>
<dbReference type="PROSITE" id="PS01040">
    <property type="entry name" value="SBP_BACTERIAL_5"/>
    <property type="match status" value="1"/>
</dbReference>
<dbReference type="Pfam" id="PF00496">
    <property type="entry name" value="SBP_bac_5"/>
    <property type="match status" value="1"/>
</dbReference>
<dbReference type="GO" id="GO:0043190">
    <property type="term" value="C:ATP-binding cassette (ABC) transporter complex"/>
    <property type="evidence" value="ECO:0007669"/>
    <property type="project" value="InterPro"/>
</dbReference>
<dbReference type="GO" id="GO:0042597">
    <property type="term" value="C:periplasmic space"/>
    <property type="evidence" value="ECO:0007669"/>
    <property type="project" value="UniProtKB-ARBA"/>
</dbReference>
<evidence type="ECO:0000256" key="4">
    <source>
        <dbReference type="ARBA" id="ARBA00022729"/>
    </source>
</evidence>
<dbReference type="PANTHER" id="PTHR30290:SF9">
    <property type="entry name" value="OLIGOPEPTIDE-BINDING PROTEIN APPA"/>
    <property type="match status" value="1"/>
</dbReference>
<gene>
    <name evidence="6" type="ORF">AMJ44_06605</name>
</gene>
<dbReference type="PIRSF" id="PIRSF002741">
    <property type="entry name" value="MppA"/>
    <property type="match status" value="1"/>
</dbReference>
<evidence type="ECO:0000313" key="6">
    <source>
        <dbReference type="EMBL" id="KPJ68376.1"/>
    </source>
</evidence>
<dbReference type="AlphaFoldDB" id="A0A0S7Y0Z8"/>
<name>A0A0S7Y0Z8_UNCSA</name>
<dbReference type="InterPro" id="IPR039424">
    <property type="entry name" value="SBP_5"/>
</dbReference>
<organism evidence="6 7">
    <name type="scientific">candidate division WOR-1 bacterium DG_54_3</name>
    <dbReference type="NCBI Taxonomy" id="1703775"/>
    <lineage>
        <taxon>Bacteria</taxon>
        <taxon>Bacillati</taxon>
        <taxon>Saganbacteria</taxon>
    </lineage>
</organism>
<comment type="similarity">
    <text evidence="2">Belongs to the bacterial solute-binding protein 5 family.</text>
</comment>
<keyword evidence="3" id="KW-0813">Transport</keyword>
<dbReference type="GO" id="GO:0015833">
    <property type="term" value="P:peptide transport"/>
    <property type="evidence" value="ECO:0007669"/>
    <property type="project" value="TreeGrafter"/>
</dbReference>
<evidence type="ECO:0000259" key="5">
    <source>
        <dbReference type="Pfam" id="PF00496"/>
    </source>
</evidence>
<comment type="subcellular location">
    <subcellularLocation>
        <location evidence="1">Cell membrane</location>
        <topology evidence="1">Lipid-anchor</topology>
    </subcellularLocation>
</comment>
<dbReference type="PATRIC" id="fig|1703775.3.peg.2502"/>
<dbReference type="EMBL" id="LIZX01000054">
    <property type="protein sequence ID" value="KPJ68376.1"/>
    <property type="molecule type" value="Genomic_DNA"/>
</dbReference>
<reference evidence="6 7" key="1">
    <citation type="journal article" date="2015" name="Microbiome">
        <title>Genomic resolution of linkages in carbon, nitrogen, and sulfur cycling among widespread estuary sediment bacteria.</title>
        <authorList>
            <person name="Baker B.J."/>
            <person name="Lazar C.S."/>
            <person name="Teske A.P."/>
            <person name="Dick G.J."/>
        </authorList>
    </citation>
    <scope>NUCLEOTIDE SEQUENCE [LARGE SCALE GENOMIC DNA]</scope>
    <source>
        <strain evidence="6">DG_54_3</strain>
    </source>
</reference>
<evidence type="ECO:0000313" key="7">
    <source>
        <dbReference type="Proteomes" id="UP000051861"/>
    </source>
</evidence>
<dbReference type="InterPro" id="IPR023765">
    <property type="entry name" value="SBP_5_CS"/>
</dbReference>
<evidence type="ECO:0000256" key="3">
    <source>
        <dbReference type="ARBA" id="ARBA00022448"/>
    </source>
</evidence>
<feature type="domain" description="Solute-binding protein family 5" evidence="5">
    <location>
        <begin position="73"/>
        <end position="451"/>
    </location>
</feature>
<comment type="caution">
    <text evidence="6">The sequence shown here is derived from an EMBL/GenBank/DDBJ whole genome shotgun (WGS) entry which is preliminary data.</text>
</comment>
<protein>
    <submittedName>
        <fullName evidence="6">ABC transporter substrate-binding protein</fullName>
    </submittedName>
</protein>
<dbReference type="InterPro" id="IPR030678">
    <property type="entry name" value="Peptide/Ni-bd"/>
</dbReference>
<dbReference type="Gene3D" id="3.40.190.10">
    <property type="entry name" value="Periplasmic binding protein-like II"/>
    <property type="match status" value="1"/>
</dbReference>
<keyword evidence="4" id="KW-0732">Signal</keyword>
<sequence length="556" mass="62688">MLLYLMILVVLLAVPVVGVAAASAAEHNPESIVRWCEDWPTYIDPAVGTDFSDTMAIVQLYDTLIFPNLDGSVGPHLAEKWDISNDFLTYTFHLRKGVKFHNGDELTAEDVVFSTERLFDIGEGFAYILQTKDAQGNIIAGIESVKSIDDYTVEFKLARPFGPFVPALVRLYILNKSQVMENLDKSETMYGEMGDYGKKWLLTNDAGSGPYKVKEMKMEEYLLGEKFDDYWAGWEEGAPDFFREFAFPGEVAIRTLMKNRELEITSETLPMEAYAALREIPGVDTIAFLAPHNLQIMLNTKVPPTDDIHVRKALSWVMDYDVVVNDIWPYYVQSVGPVPQTLPGHSKDVLKYIYNLEKAKEEMAKSAYAGQENIPFSLSWCAEVPDEEKVALLFQVNAAEIGIDVEIFKKPFGLMIDDAQTVKTTPNGSVVYVAAHYNEAGSMLETRYHSKSQGTWEQCEWLGSPNIDAAIEDALATVDLDERFKKYAEIQHTLVDLAPTIWLADQAQEFGYQAAYIVWPLAERIKAGEPSAPPMGYSFYVRDMKIFPEKRAELLK</sequence>
<dbReference type="SUPFAM" id="SSF53850">
    <property type="entry name" value="Periplasmic binding protein-like II"/>
    <property type="match status" value="1"/>
</dbReference>
<accession>A0A0S7Y0Z8</accession>
<dbReference type="PANTHER" id="PTHR30290">
    <property type="entry name" value="PERIPLASMIC BINDING COMPONENT OF ABC TRANSPORTER"/>
    <property type="match status" value="1"/>
</dbReference>
<proteinExistence type="inferred from homology"/>
<dbReference type="Proteomes" id="UP000051861">
    <property type="component" value="Unassembled WGS sequence"/>
</dbReference>
<evidence type="ECO:0000256" key="1">
    <source>
        <dbReference type="ARBA" id="ARBA00004193"/>
    </source>
</evidence>
<evidence type="ECO:0000256" key="2">
    <source>
        <dbReference type="ARBA" id="ARBA00005695"/>
    </source>
</evidence>